<proteinExistence type="predicted"/>
<evidence type="ECO:0000313" key="2">
    <source>
        <dbReference type="Proteomes" id="UP000026941"/>
    </source>
</evidence>
<protein>
    <submittedName>
        <fullName evidence="1">Uncharacterized protein</fullName>
    </submittedName>
</protein>
<name>A0AA87QB44_RHIRH</name>
<dbReference type="EMBL" id="BAYX01000007">
    <property type="protein sequence ID" value="GAJ94064.1"/>
    <property type="molecule type" value="Genomic_DNA"/>
</dbReference>
<dbReference type="Proteomes" id="UP000026941">
    <property type="component" value="Unassembled WGS sequence"/>
</dbReference>
<dbReference type="AlphaFoldDB" id="A0AA87QB44"/>
<sequence length="98" mass="11240">MPSEYSILNCADDAAWPAKLIVFNPSSDIEEIPASRNTFVQERPGKSRRTLGIRSYDFKMMILTEIRKTILKKGLISTVSSKAPRDREKEEPQKRLSR</sequence>
<reference evidence="1 2" key="1">
    <citation type="submission" date="2014-05" db="EMBL/GenBank/DDBJ databases">
        <title>Whole genome shotgun sequence of Rhizobium rhizogenes NBRC 13257.</title>
        <authorList>
            <person name="Katano-Makiyama Y."/>
            <person name="Hosoyama A."/>
            <person name="Hashimoto M."/>
            <person name="Hosoyama Y."/>
            <person name="Noguchi M."/>
            <person name="Tsuchikane K."/>
            <person name="Kimura A."/>
            <person name="Ohji S."/>
            <person name="Ichikawa N."/>
            <person name="Yamazoe A."/>
            <person name="Fujita N."/>
        </authorList>
    </citation>
    <scope>NUCLEOTIDE SEQUENCE [LARGE SCALE GENOMIC DNA]</scope>
    <source>
        <strain evidence="1 2">NBRC 13257</strain>
    </source>
</reference>
<comment type="caution">
    <text evidence="1">The sequence shown here is derived from an EMBL/GenBank/DDBJ whole genome shotgun (WGS) entry which is preliminary data.</text>
</comment>
<organism evidence="1 2">
    <name type="scientific">Rhizobium rhizogenes NBRC 13257</name>
    <dbReference type="NCBI Taxonomy" id="1220581"/>
    <lineage>
        <taxon>Bacteria</taxon>
        <taxon>Pseudomonadati</taxon>
        <taxon>Pseudomonadota</taxon>
        <taxon>Alphaproteobacteria</taxon>
        <taxon>Hyphomicrobiales</taxon>
        <taxon>Rhizobiaceae</taxon>
        <taxon>Rhizobium/Agrobacterium group</taxon>
        <taxon>Rhizobium</taxon>
    </lineage>
</organism>
<accession>A0AA87QB44</accession>
<gene>
    <name evidence="1" type="ORF">RRH01S_07_02660</name>
</gene>
<evidence type="ECO:0000313" key="1">
    <source>
        <dbReference type="EMBL" id="GAJ94064.1"/>
    </source>
</evidence>